<sequence length="136" mass="16032">MENKSLVAEVQTNKGRNMTKKERHHILNDSHRCLWLQSQLQELLIHHFGHTFQNTSNKIHRNYPPFFLTACAQRFESYWKKSSMKLKDADESSSILFPRVPHIYHKMLKLILVCSECTSIVMYELPERLSIPDTSC</sequence>
<accession>A0ABQ9ZUD0</accession>
<dbReference type="Proteomes" id="UP001234178">
    <property type="component" value="Unassembled WGS sequence"/>
</dbReference>
<protein>
    <submittedName>
        <fullName evidence="1">Uncharacterized protein</fullName>
    </submittedName>
</protein>
<dbReference type="EMBL" id="JAOYFB010000005">
    <property type="protein sequence ID" value="KAK4016527.1"/>
    <property type="molecule type" value="Genomic_DNA"/>
</dbReference>
<reference evidence="1 2" key="1">
    <citation type="journal article" date="2023" name="Nucleic Acids Res.">
        <title>The hologenome of Daphnia magna reveals possible DNA methylation and microbiome-mediated evolution of the host genome.</title>
        <authorList>
            <person name="Chaturvedi A."/>
            <person name="Li X."/>
            <person name="Dhandapani V."/>
            <person name="Marshall H."/>
            <person name="Kissane S."/>
            <person name="Cuenca-Cambronero M."/>
            <person name="Asole G."/>
            <person name="Calvet F."/>
            <person name="Ruiz-Romero M."/>
            <person name="Marangio P."/>
            <person name="Guigo R."/>
            <person name="Rago D."/>
            <person name="Mirbahai L."/>
            <person name="Eastwood N."/>
            <person name="Colbourne J.K."/>
            <person name="Zhou J."/>
            <person name="Mallon E."/>
            <person name="Orsini L."/>
        </authorList>
    </citation>
    <scope>NUCLEOTIDE SEQUENCE [LARGE SCALE GENOMIC DNA]</scope>
    <source>
        <strain evidence="1">LRV0_1</strain>
    </source>
</reference>
<organism evidence="1 2">
    <name type="scientific">Daphnia magna</name>
    <dbReference type="NCBI Taxonomy" id="35525"/>
    <lineage>
        <taxon>Eukaryota</taxon>
        <taxon>Metazoa</taxon>
        <taxon>Ecdysozoa</taxon>
        <taxon>Arthropoda</taxon>
        <taxon>Crustacea</taxon>
        <taxon>Branchiopoda</taxon>
        <taxon>Diplostraca</taxon>
        <taxon>Cladocera</taxon>
        <taxon>Anomopoda</taxon>
        <taxon>Daphniidae</taxon>
        <taxon>Daphnia</taxon>
    </lineage>
</organism>
<evidence type="ECO:0000313" key="1">
    <source>
        <dbReference type="EMBL" id="KAK4016527.1"/>
    </source>
</evidence>
<name>A0ABQ9ZUD0_9CRUS</name>
<proteinExistence type="predicted"/>
<gene>
    <name evidence="1" type="ORF">OUZ56_031484</name>
</gene>
<keyword evidence="2" id="KW-1185">Reference proteome</keyword>
<evidence type="ECO:0000313" key="2">
    <source>
        <dbReference type="Proteomes" id="UP001234178"/>
    </source>
</evidence>
<comment type="caution">
    <text evidence="1">The sequence shown here is derived from an EMBL/GenBank/DDBJ whole genome shotgun (WGS) entry which is preliminary data.</text>
</comment>